<keyword evidence="6" id="KW-1185">Reference proteome</keyword>
<name>A0A8J3XS33_9ACTN</name>
<dbReference type="Gene3D" id="1.10.10.10">
    <property type="entry name" value="Winged helix-like DNA-binding domain superfamily/Winged helix DNA-binding domain"/>
    <property type="match status" value="1"/>
</dbReference>
<dbReference type="InterPro" id="IPR036388">
    <property type="entry name" value="WH-like_DNA-bd_sf"/>
</dbReference>
<dbReference type="PROSITE" id="PS50043">
    <property type="entry name" value="HTH_LUXR_2"/>
    <property type="match status" value="1"/>
</dbReference>
<evidence type="ECO:0000256" key="3">
    <source>
        <dbReference type="ARBA" id="ARBA00023163"/>
    </source>
</evidence>
<sequence length="371" mass="40834">MEGKGGPSAPGYMVAGTGVEVFAATARRLRRVVPYDAAAWFGTDPATVLPTTPIRAENIEPVHCESYWHREFRMEDVLTFRDVARSADAAGTLRQATGGRLGRSARYQEFMRPQGYADNLRAAFRIGEGAWGVVDLYRFADRPPFDERDLRHVTGLTREVAPSLAGLAVTSKRGRPGEATEPPGTALFDDDDRVTLADSHAERWFRELCGSLWDKPSNSLWTAAIYSVVARARAVAAERESGPAVVRLRGDSGRWFSIHASVLHDRRKQPGPVSVVIEPATSGQIVPIIVEAYSLTPREREVTECVARGHSTTEIARRLHLSPHTVRDHLKAVFAKVDVSSRGALVAKLFGEHYSPFMHSPDAELVHVYGS</sequence>
<dbReference type="SMART" id="SM00421">
    <property type="entry name" value="HTH_LUXR"/>
    <property type="match status" value="1"/>
</dbReference>
<evidence type="ECO:0000256" key="1">
    <source>
        <dbReference type="ARBA" id="ARBA00023015"/>
    </source>
</evidence>
<dbReference type="PROSITE" id="PS00622">
    <property type="entry name" value="HTH_LUXR_1"/>
    <property type="match status" value="1"/>
</dbReference>
<dbReference type="PANTHER" id="PTHR44688:SF16">
    <property type="entry name" value="DNA-BINDING TRANSCRIPTIONAL ACTIVATOR DEVR_DOSR"/>
    <property type="match status" value="1"/>
</dbReference>
<dbReference type="CDD" id="cd06170">
    <property type="entry name" value="LuxR_C_like"/>
    <property type="match status" value="1"/>
</dbReference>
<comment type="caution">
    <text evidence="5">The sequence shown here is derived from an EMBL/GenBank/DDBJ whole genome shotgun (WGS) entry which is preliminary data.</text>
</comment>
<evidence type="ECO:0000259" key="4">
    <source>
        <dbReference type="PROSITE" id="PS50043"/>
    </source>
</evidence>
<dbReference type="SUPFAM" id="SSF55781">
    <property type="entry name" value="GAF domain-like"/>
    <property type="match status" value="1"/>
</dbReference>
<accession>A0A8J3XS33</accession>
<reference evidence="5" key="1">
    <citation type="submission" date="2021-01" db="EMBL/GenBank/DDBJ databases">
        <title>Whole genome shotgun sequence of Planotetraspora thailandica NBRC 104271.</title>
        <authorList>
            <person name="Komaki H."/>
            <person name="Tamura T."/>
        </authorList>
    </citation>
    <scope>NUCLEOTIDE SEQUENCE</scope>
    <source>
        <strain evidence="5">NBRC 104271</strain>
    </source>
</reference>
<organism evidence="5 6">
    <name type="scientific">Planotetraspora thailandica</name>
    <dbReference type="NCBI Taxonomy" id="487172"/>
    <lineage>
        <taxon>Bacteria</taxon>
        <taxon>Bacillati</taxon>
        <taxon>Actinomycetota</taxon>
        <taxon>Actinomycetes</taxon>
        <taxon>Streptosporangiales</taxon>
        <taxon>Streptosporangiaceae</taxon>
        <taxon>Planotetraspora</taxon>
    </lineage>
</organism>
<dbReference type="Proteomes" id="UP000605992">
    <property type="component" value="Unassembled WGS sequence"/>
</dbReference>
<dbReference type="EMBL" id="BOOR01000007">
    <property type="protein sequence ID" value="GII52747.1"/>
    <property type="molecule type" value="Genomic_DNA"/>
</dbReference>
<proteinExistence type="predicted"/>
<dbReference type="RefSeq" id="WP_203943042.1">
    <property type="nucleotide sequence ID" value="NZ_BOOR01000007.1"/>
</dbReference>
<dbReference type="GO" id="GO:0003677">
    <property type="term" value="F:DNA binding"/>
    <property type="evidence" value="ECO:0007669"/>
    <property type="project" value="UniProtKB-KW"/>
</dbReference>
<dbReference type="PRINTS" id="PR00038">
    <property type="entry name" value="HTHLUXR"/>
</dbReference>
<gene>
    <name evidence="5" type="ORF">Pth03_11360</name>
</gene>
<dbReference type="GO" id="GO:0006355">
    <property type="term" value="P:regulation of DNA-templated transcription"/>
    <property type="evidence" value="ECO:0007669"/>
    <property type="project" value="InterPro"/>
</dbReference>
<feature type="domain" description="HTH luxR-type" evidence="4">
    <location>
        <begin position="288"/>
        <end position="353"/>
    </location>
</feature>
<evidence type="ECO:0000313" key="6">
    <source>
        <dbReference type="Proteomes" id="UP000605992"/>
    </source>
</evidence>
<dbReference type="PANTHER" id="PTHR44688">
    <property type="entry name" value="DNA-BINDING TRANSCRIPTIONAL ACTIVATOR DEVR_DOSR"/>
    <property type="match status" value="1"/>
</dbReference>
<keyword evidence="2" id="KW-0238">DNA-binding</keyword>
<dbReference type="SUPFAM" id="SSF46894">
    <property type="entry name" value="C-terminal effector domain of the bipartite response regulators"/>
    <property type="match status" value="1"/>
</dbReference>
<evidence type="ECO:0000256" key="2">
    <source>
        <dbReference type="ARBA" id="ARBA00023125"/>
    </source>
</evidence>
<keyword evidence="1" id="KW-0805">Transcription regulation</keyword>
<protein>
    <submittedName>
        <fullName evidence="5">Helix-turn-helix transcriptional regulator</fullName>
    </submittedName>
</protein>
<keyword evidence="3" id="KW-0804">Transcription</keyword>
<dbReference type="InterPro" id="IPR016032">
    <property type="entry name" value="Sig_transdc_resp-reg_C-effctor"/>
</dbReference>
<evidence type="ECO:0000313" key="5">
    <source>
        <dbReference type="EMBL" id="GII52747.1"/>
    </source>
</evidence>
<dbReference type="AlphaFoldDB" id="A0A8J3XS33"/>
<dbReference type="Pfam" id="PF00196">
    <property type="entry name" value="GerE"/>
    <property type="match status" value="1"/>
</dbReference>
<dbReference type="InterPro" id="IPR000792">
    <property type="entry name" value="Tscrpt_reg_LuxR_C"/>
</dbReference>